<dbReference type="EC" id="2.7.13.3" evidence="7"/>
<dbReference type="SUPFAM" id="SSF55874">
    <property type="entry name" value="ATPase domain of HSP90 chaperone/DNA topoisomerase II/histidine kinase"/>
    <property type="match status" value="1"/>
</dbReference>
<dbReference type="STRING" id="666681.M301_0962"/>
<evidence type="ECO:0000313" key="8">
    <source>
        <dbReference type="Proteomes" id="UP000000383"/>
    </source>
</evidence>
<evidence type="ECO:0000256" key="3">
    <source>
        <dbReference type="ARBA" id="ARBA00023012"/>
    </source>
</evidence>
<reference evidence="7 8" key="2">
    <citation type="journal article" date="2011" name="J. Bacteriol.">
        <title>Genomes of three methylotrophs from a single niche uncover genetic and metabolic divergence of Methylophilaceae.</title>
        <authorList>
            <person name="Lapidus A."/>
            <person name="Clum A."/>
            <person name="Labutti K."/>
            <person name="Kaluzhnaya M.G."/>
            <person name="Lim S."/>
            <person name="Beck D.A."/>
            <person name="Glavina Del Rio T."/>
            <person name="Nolan M."/>
            <person name="Mavromatis K."/>
            <person name="Huntemann M."/>
            <person name="Lucas S."/>
            <person name="Lidstrom M.E."/>
            <person name="Ivanova N."/>
            <person name="Chistoserdova L."/>
        </authorList>
    </citation>
    <scope>NUCLEOTIDE SEQUENCE [LARGE SCALE GENOMIC DNA]</scope>
    <source>
        <strain evidence="7 8">301</strain>
    </source>
</reference>
<dbReference type="Proteomes" id="UP000000383">
    <property type="component" value="Chromosome"/>
</dbReference>
<feature type="domain" description="PAS" evidence="6">
    <location>
        <begin position="156"/>
        <end position="214"/>
    </location>
</feature>
<evidence type="ECO:0000256" key="1">
    <source>
        <dbReference type="ARBA" id="ARBA00022679"/>
    </source>
</evidence>
<keyword evidence="1 7" id="KW-0808">Transferase</keyword>
<dbReference type="GO" id="GO:0046983">
    <property type="term" value="F:protein dimerization activity"/>
    <property type="evidence" value="ECO:0007669"/>
    <property type="project" value="InterPro"/>
</dbReference>
<sequence length="485" mass="53985">MSQLPDTSLLLDALLLGVTDEVYVLNISSMQLVYVSDSALKDTAYDLESLAEHSLDSLLGVSESVLKSHAESHRHHSYFVEILQEQAPIIGNIKHNKLRLMVLESAKKIFILIIKNDVTEAVDQHNGESGAKQVLSENETRSQTMVANTPGLVFQFQLDSNGEMKFIHLTDGCKALLGLNAEDLKEDSSLLYSMMNARDRSVLRKRLEQSTTNLSLMNWEGKVWIDGWQDNKWLDLRAVPRVLSNGVVQWEGIMTNITQSKNAKHEIEKSRRELVELTAHMQKIKEQERSAIAREIHDDLGGNLTAIKMGLSSIINKLSKGQDVTIEQAQGLESILDSTFEAVHRISSDLRPNVLDLGIVAALEWQAKEFEKQLGITCKFTCNQSEISVTTDQGITLFRIFQESMSNIAKHAKATHVSVDLSAFAHDIILTINDNGVGIKSSDTLKSNSFGLRGMRERVTALHGTFAVQQSNKQGTVITIKLPVE</sequence>
<dbReference type="CDD" id="cd16917">
    <property type="entry name" value="HATPase_UhpB-NarQ-NarX-like"/>
    <property type="match status" value="1"/>
</dbReference>
<evidence type="ECO:0000256" key="4">
    <source>
        <dbReference type="SAM" id="Coils"/>
    </source>
</evidence>
<dbReference type="RefSeq" id="WP_013147662.1">
    <property type="nucleotide sequence ID" value="NC_014207.1"/>
</dbReference>
<dbReference type="InterPro" id="IPR005467">
    <property type="entry name" value="His_kinase_dom"/>
</dbReference>
<dbReference type="InterPro" id="IPR011712">
    <property type="entry name" value="Sig_transdc_His_kin_sub3_dim/P"/>
</dbReference>
<accession>D7DPX5</accession>
<dbReference type="InterPro" id="IPR003594">
    <property type="entry name" value="HATPase_dom"/>
</dbReference>
<name>D7DPX5_METV0</name>
<keyword evidence="3" id="KW-0902">Two-component regulatory system</keyword>
<keyword evidence="2 7" id="KW-0418">Kinase</keyword>
<dbReference type="SUPFAM" id="SSF55785">
    <property type="entry name" value="PYP-like sensor domain (PAS domain)"/>
    <property type="match status" value="1"/>
</dbReference>
<keyword evidence="4" id="KW-0175">Coiled coil</keyword>
<keyword evidence="8" id="KW-1185">Reference proteome</keyword>
<dbReference type="EMBL" id="CP002056">
    <property type="protein sequence ID" value="ADI29346.1"/>
    <property type="molecule type" value="Genomic_DNA"/>
</dbReference>
<feature type="coiled-coil region" evidence="4">
    <location>
        <begin position="260"/>
        <end position="287"/>
    </location>
</feature>
<dbReference type="HOGENOM" id="CLU_000445_114_0_4"/>
<dbReference type="Gene3D" id="1.20.5.1930">
    <property type="match status" value="1"/>
</dbReference>
<dbReference type="PANTHER" id="PTHR24421:SF59">
    <property type="entry name" value="OXYGEN SENSOR HISTIDINE KINASE NREB"/>
    <property type="match status" value="1"/>
</dbReference>
<dbReference type="AlphaFoldDB" id="D7DPX5"/>
<protein>
    <submittedName>
        <fullName evidence="7">PAS/PAC sensor signal transduction histidine kinase</fullName>
        <ecNumber evidence="7">2.7.13.3</ecNumber>
    </submittedName>
</protein>
<evidence type="ECO:0000259" key="6">
    <source>
        <dbReference type="PROSITE" id="PS50112"/>
    </source>
</evidence>
<organism evidence="7 8">
    <name type="scientific">Methylotenera versatilis (strain 301)</name>
    <dbReference type="NCBI Taxonomy" id="666681"/>
    <lineage>
        <taxon>Bacteria</taxon>
        <taxon>Pseudomonadati</taxon>
        <taxon>Pseudomonadota</taxon>
        <taxon>Betaproteobacteria</taxon>
        <taxon>Nitrosomonadales</taxon>
        <taxon>Methylophilaceae</taxon>
        <taxon>Methylotenera</taxon>
    </lineage>
</organism>
<dbReference type="InterPro" id="IPR050482">
    <property type="entry name" value="Sensor_HK_TwoCompSys"/>
</dbReference>
<dbReference type="eggNOG" id="COG4585">
    <property type="taxonomic scope" value="Bacteria"/>
</dbReference>
<gene>
    <name evidence="7" type="ordered locus">M301_0962</name>
</gene>
<dbReference type="PROSITE" id="PS50112">
    <property type="entry name" value="PAS"/>
    <property type="match status" value="1"/>
</dbReference>
<evidence type="ECO:0000256" key="2">
    <source>
        <dbReference type="ARBA" id="ARBA00022777"/>
    </source>
</evidence>
<dbReference type="PROSITE" id="PS50109">
    <property type="entry name" value="HIS_KIN"/>
    <property type="match status" value="1"/>
</dbReference>
<dbReference type="Gene3D" id="3.30.450.20">
    <property type="entry name" value="PAS domain"/>
    <property type="match status" value="1"/>
</dbReference>
<dbReference type="KEGG" id="meh:M301_0962"/>
<dbReference type="SMART" id="SM00387">
    <property type="entry name" value="HATPase_c"/>
    <property type="match status" value="1"/>
</dbReference>
<dbReference type="InterPro" id="IPR036890">
    <property type="entry name" value="HATPase_C_sf"/>
</dbReference>
<dbReference type="PANTHER" id="PTHR24421">
    <property type="entry name" value="NITRATE/NITRITE SENSOR PROTEIN NARX-RELATED"/>
    <property type="match status" value="1"/>
</dbReference>
<dbReference type="GO" id="GO:0016020">
    <property type="term" value="C:membrane"/>
    <property type="evidence" value="ECO:0007669"/>
    <property type="project" value="InterPro"/>
</dbReference>
<feature type="domain" description="Histidine kinase" evidence="5">
    <location>
        <begin position="397"/>
        <end position="485"/>
    </location>
</feature>
<proteinExistence type="predicted"/>
<reference evidence="8" key="1">
    <citation type="submission" date="2010-05" db="EMBL/GenBank/DDBJ databases">
        <title>Complete sequence of Methylotenera sp. 301.</title>
        <authorList>
            <person name="Lucas S."/>
            <person name="Copeland A."/>
            <person name="Lapidus A."/>
            <person name="Cheng J.-F."/>
            <person name="Bruce D."/>
            <person name="Goodwin L."/>
            <person name="Pitluck S."/>
            <person name="Clum A."/>
            <person name="Land M."/>
            <person name="Hauser L."/>
            <person name="Kyrpides N."/>
            <person name="Ivanova N."/>
            <person name="Chistoservova L."/>
            <person name="Kalyuzhnaya M."/>
            <person name="Woyke T."/>
        </authorList>
    </citation>
    <scope>NUCLEOTIDE SEQUENCE [LARGE SCALE GENOMIC DNA]</scope>
    <source>
        <strain evidence="8">301</strain>
    </source>
</reference>
<evidence type="ECO:0000259" key="5">
    <source>
        <dbReference type="PROSITE" id="PS50109"/>
    </source>
</evidence>
<dbReference type="InterPro" id="IPR000014">
    <property type="entry name" value="PAS"/>
</dbReference>
<dbReference type="Pfam" id="PF07730">
    <property type="entry name" value="HisKA_3"/>
    <property type="match status" value="1"/>
</dbReference>
<evidence type="ECO:0000313" key="7">
    <source>
        <dbReference type="EMBL" id="ADI29346.1"/>
    </source>
</evidence>
<dbReference type="GO" id="GO:0000155">
    <property type="term" value="F:phosphorelay sensor kinase activity"/>
    <property type="evidence" value="ECO:0007669"/>
    <property type="project" value="InterPro"/>
</dbReference>
<dbReference type="InterPro" id="IPR035965">
    <property type="entry name" value="PAS-like_dom_sf"/>
</dbReference>
<dbReference type="Gene3D" id="3.30.565.10">
    <property type="entry name" value="Histidine kinase-like ATPase, C-terminal domain"/>
    <property type="match status" value="1"/>
</dbReference>
<dbReference type="Pfam" id="PF02518">
    <property type="entry name" value="HATPase_c"/>
    <property type="match status" value="1"/>
</dbReference>